<sequence length="72" mass="8250">MHYCELQFHNPVIFQSEIGIFFQLIVLRPLDSLEFLINQKVTALSKIAQGTQNIDPNCCCCFSNSFNYMGSK</sequence>
<keyword evidence="2" id="KW-1185">Reference proteome</keyword>
<organism evidence="1 2">
    <name type="scientific">Arachis hypogaea</name>
    <name type="common">Peanut</name>
    <dbReference type="NCBI Taxonomy" id="3818"/>
    <lineage>
        <taxon>Eukaryota</taxon>
        <taxon>Viridiplantae</taxon>
        <taxon>Streptophyta</taxon>
        <taxon>Embryophyta</taxon>
        <taxon>Tracheophyta</taxon>
        <taxon>Spermatophyta</taxon>
        <taxon>Magnoliopsida</taxon>
        <taxon>eudicotyledons</taxon>
        <taxon>Gunneridae</taxon>
        <taxon>Pentapetalae</taxon>
        <taxon>rosids</taxon>
        <taxon>fabids</taxon>
        <taxon>Fabales</taxon>
        <taxon>Fabaceae</taxon>
        <taxon>Papilionoideae</taxon>
        <taxon>50 kb inversion clade</taxon>
        <taxon>dalbergioids sensu lato</taxon>
        <taxon>Dalbergieae</taxon>
        <taxon>Pterocarpus clade</taxon>
        <taxon>Arachis</taxon>
    </lineage>
</organism>
<comment type="caution">
    <text evidence="1">The sequence shown here is derived from an EMBL/GenBank/DDBJ whole genome shotgun (WGS) entry which is preliminary data.</text>
</comment>
<reference evidence="1 2" key="1">
    <citation type="submission" date="2019-01" db="EMBL/GenBank/DDBJ databases">
        <title>Sequencing of cultivated peanut Arachis hypogaea provides insights into genome evolution and oil improvement.</title>
        <authorList>
            <person name="Chen X."/>
        </authorList>
    </citation>
    <scope>NUCLEOTIDE SEQUENCE [LARGE SCALE GENOMIC DNA]</scope>
    <source>
        <strain evidence="2">cv. Fuhuasheng</strain>
        <tissue evidence="1">Leaves</tissue>
    </source>
</reference>
<accession>A0A444Z4G6</accession>
<proteinExistence type="predicted"/>
<dbReference type="AlphaFoldDB" id="A0A444Z4G6"/>
<gene>
    <name evidence="1" type="ORF">Ahy_B05g076836</name>
</gene>
<protein>
    <submittedName>
        <fullName evidence="1">Uncharacterized protein</fullName>
    </submittedName>
</protein>
<name>A0A444Z4G6_ARAHY</name>
<dbReference type="EMBL" id="SDMP01000015">
    <property type="protein sequence ID" value="RYR08934.1"/>
    <property type="molecule type" value="Genomic_DNA"/>
</dbReference>
<evidence type="ECO:0000313" key="1">
    <source>
        <dbReference type="EMBL" id="RYR08934.1"/>
    </source>
</evidence>
<evidence type="ECO:0000313" key="2">
    <source>
        <dbReference type="Proteomes" id="UP000289738"/>
    </source>
</evidence>
<dbReference type="Proteomes" id="UP000289738">
    <property type="component" value="Chromosome B05"/>
</dbReference>